<dbReference type="CDD" id="cd00090">
    <property type="entry name" value="HTH_ARSR"/>
    <property type="match status" value="1"/>
</dbReference>
<dbReference type="STRING" id="1797263.A2397_04720"/>
<organism evidence="5 6">
    <name type="scientific">Candidatus Amesbacteria bacterium RIFOXYB1_FULL_44_23</name>
    <dbReference type="NCBI Taxonomy" id="1797263"/>
    <lineage>
        <taxon>Bacteria</taxon>
        <taxon>Candidatus Amesiibacteriota</taxon>
    </lineage>
</organism>
<dbReference type="Proteomes" id="UP000176424">
    <property type="component" value="Unassembled WGS sequence"/>
</dbReference>
<evidence type="ECO:0000256" key="3">
    <source>
        <dbReference type="ARBA" id="ARBA00023163"/>
    </source>
</evidence>
<keyword evidence="2" id="KW-0238">DNA-binding</keyword>
<dbReference type="InterPro" id="IPR051081">
    <property type="entry name" value="HTH_MetalResp_TranReg"/>
</dbReference>
<evidence type="ECO:0000313" key="6">
    <source>
        <dbReference type="Proteomes" id="UP000176424"/>
    </source>
</evidence>
<dbReference type="PANTHER" id="PTHR33154">
    <property type="entry name" value="TRANSCRIPTIONAL REGULATOR, ARSR FAMILY"/>
    <property type="match status" value="1"/>
</dbReference>
<comment type="caution">
    <text evidence="5">The sequence shown here is derived from an EMBL/GenBank/DDBJ whole genome shotgun (WGS) entry which is preliminary data.</text>
</comment>
<evidence type="ECO:0000256" key="1">
    <source>
        <dbReference type="ARBA" id="ARBA00023015"/>
    </source>
</evidence>
<dbReference type="Pfam" id="PF01022">
    <property type="entry name" value="HTH_5"/>
    <property type="match status" value="1"/>
</dbReference>
<dbReference type="GO" id="GO:0003677">
    <property type="term" value="F:DNA binding"/>
    <property type="evidence" value="ECO:0007669"/>
    <property type="project" value="UniProtKB-KW"/>
</dbReference>
<dbReference type="PANTHER" id="PTHR33154:SF33">
    <property type="entry name" value="TRANSCRIPTIONAL REPRESSOR SDPR"/>
    <property type="match status" value="1"/>
</dbReference>
<dbReference type="EMBL" id="MEXR01000053">
    <property type="protein sequence ID" value="OGD08685.1"/>
    <property type="molecule type" value="Genomic_DNA"/>
</dbReference>
<feature type="domain" description="HTH arsR-type" evidence="4">
    <location>
        <begin position="1"/>
        <end position="88"/>
    </location>
</feature>
<name>A0A1F4ZQS1_9BACT</name>
<dbReference type="GO" id="GO:0003700">
    <property type="term" value="F:DNA-binding transcription factor activity"/>
    <property type="evidence" value="ECO:0007669"/>
    <property type="project" value="InterPro"/>
</dbReference>
<evidence type="ECO:0000313" key="5">
    <source>
        <dbReference type="EMBL" id="OGD08685.1"/>
    </source>
</evidence>
<proteinExistence type="predicted"/>
<dbReference type="InterPro" id="IPR011991">
    <property type="entry name" value="ArsR-like_HTH"/>
</dbReference>
<dbReference type="InterPro" id="IPR001845">
    <property type="entry name" value="HTH_ArsR_DNA-bd_dom"/>
</dbReference>
<sequence length="88" mass="9781">MGYDIYSAFGNQIRTKLMLCLAAKPKNVTDLISNCGLSQSAVSQHLAKLKLSGLVETKKQGKEVYYSLKYKKAVRIGKLLISLEKESK</sequence>
<dbReference type="Gene3D" id="1.10.10.10">
    <property type="entry name" value="Winged helix-like DNA-binding domain superfamily/Winged helix DNA-binding domain"/>
    <property type="match status" value="1"/>
</dbReference>
<dbReference type="AlphaFoldDB" id="A0A1F4ZQS1"/>
<reference evidence="5 6" key="1">
    <citation type="journal article" date="2016" name="Nat. Commun.">
        <title>Thousands of microbial genomes shed light on interconnected biogeochemical processes in an aquifer system.</title>
        <authorList>
            <person name="Anantharaman K."/>
            <person name="Brown C.T."/>
            <person name="Hug L.A."/>
            <person name="Sharon I."/>
            <person name="Castelle C.J."/>
            <person name="Probst A.J."/>
            <person name="Thomas B.C."/>
            <person name="Singh A."/>
            <person name="Wilkins M.J."/>
            <person name="Karaoz U."/>
            <person name="Brodie E.L."/>
            <person name="Williams K.H."/>
            <person name="Hubbard S.S."/>
            <person name="Banfield J.F."/>
        </authorList>
    </citation>
    <scope>NUCLEOTIDE SEQUENCE [LARGE SCALE GENOMIC DNA]</scope>
</reference>
<evidence type="ECO:0000259" key="4">
    <source>
        <dbReference type="PROSITE" id="PS50987"/>
    </source>
</evidence>
<keyword evidence="3" id="KW-0804">Transcription</keyword>
<evidence type="ECO:0000256" key="2">
    <source>
        <dbReference type="ARBA" id="ARBA00023125"/>
    </source>
</evidence>
<dbReference type="PROSITE" id="PS50987">
    <property type="entry name" value="HTH_ARSR_2"/>
    <property type="match status" value="1"/>
</dbReference>
<dbReference type="InterPro" id="IPR036390">
    <property type="entry name" value="WH_DNA-bd_sf"/>
</dbReference>
<dbReference type="PRINTS" id="PR00778">
    <property type="entry name" value="HTHARSR"/>
</dbReference>
<dbReference type="NCBIfam" id="NF033788">
    <property type="entry name" value="HTH_metalloreg"/>
    <property type="match status" value="1"/>
</dbReference>
<gene>
    <name evidence="5" type="ORF">A2397_04720</name>
</gene>
<protein>
    <recommendedName>
        <fullName evidence="4">HTH arsR-type domain-containing protein</fullName>
    </recommendedName>
</protein>
<dbReference type="InterPro" id="IPR036388">
    <property type="entry name" value="WH-like_DNA-bd_sf"/>
</dbReference>
<accession>A0A1F4ZQS1</accession>
<keyword evidence="1" id="KW-0805">Transcription regulation</keyword>
<dbReference type="SUPFAM" id="SSF46785">
    <property type="entry name" value="Winged helix' DNA-binding domain"/>
    <property type="match status" value="1"/>
</dbReference>
<dbReference type="SMART" id="SM00418">
    <property type="entry name" value="HTH_ARSR"/>
    <property type="match status" value="1"/>
</dbReference>